<dbReference type="SUPFAM" id="SSF51069">
    <property type="entry name" value="Carbonic anhydrase"/>
    <property type="match status" value="2"/>
</dbReference>
<dbReference type="PANTHER" id="PTHR18952">
    <property type="entry name" value="CARBONIC ANHYDRASE"/>
    <property type="match status" value="1"/>
</dbReference>
<evidence type="ECO:0000256" key="9">
    <source>
        <dbReference type="RuleBase" id="RU367011"/>
    </source>
</evidence>
<evidence type="ECO:0000256" key="5">
    <source>
        <dbReference type="ARBA" id="ARBA00022723"/>
    </source>
</evidence>
<comment type="similarity">
    <text evidence="3 9">Belongs to the alpha-carbonic anhydrase family.</text>
</comment>
<evidence type="ECO:0000313" key="13">
    <source>
        <dbReference type="Proteomes" id="UP001244341"/>
    </source>
</evidence>
<keyword evidence="7 9" id="KW-0456">Lyase</keyword>
<reference evidence="12 13" key="1">
    <citation type="submission" date="2023-05" db="EMBL/GenBank/DDBJ databases">
        <title>A 100% complete, gapless, phased diploid assembly of the Scenedesmus obliquus UTEX 3031 genome.</title>
        <authorList>
            <person name="Biondi T.C."/>
            <person name="Hanschen E.R."/>
            <person name="Kwon T."/>
            <person name="Eng W."/>
            <person name="Kruse C.P.S."/>
            <person name="Koehler S.I."/>
            <person name="Kunde Y."/>
            <person name="Gleasner C.D."/>
            <person name="You Mak K.T."/>
            <person name="Polle J."/>
            <person name="Hovde B.T."/>
            <person name="Starkenburg S.R."/>
        </authorList>
    </citation>
    <scope>NUCLEOTIDE SEQUENCE [LARGE SCALE GENOMIC DNA]</scope>
    <source>
        <strain evidence="12 13">DOE0152z</strain>
    </source>
</reference>
<comment type="cofactor">
    <cofactor evidence="1 9">
        <name>Zn(2+)</name>
        <dbReference type="ChEBI" id="CHEBI:29105"/>
    </cofactor>
</comment>
<evidence type="ECO:0000256" key="7">
    <source>
        <dbReference type="ARBA" id="ARBA00023239"/>
    </source>
</evidence>
<name>A0ABY8UQZ5_TETOB</name>
<feature type="region of interest" description="Disordered" evidence="10">
    <location>
        <begin position="348"/>
        <end position="367"/>
    </location>
</feature>
<keyword evidence="5 9" id="KW-0479">Metal-binding</keyword>
<dbReference type="Gene3D" id="3.10.200.10">
    <property type="entry name" value="Alpha carbonic anhydrase"/>
    <property type="match status" value="2"/>
</dbReference>
<dbReference type="PROSITE" id="PS00162">
    <property type="entry name" value="ALPHA_CA_1"/>
    <property type="match status" value="1"/>
</dbReference>
<dbReference type="Proteomes" id="UP001244341">
    <property type="component" value="Chromosome 15b"/>
</dbReference>
<evidence type="ECO:0000256" key="4">
    <source>
        <dbReference type="ARBA" id="ARBA00012925"/>
    </source>
</evidence>
<accession>A0ABY8UQZ5</accession>
<keyword evidence="6 9" id="KW-0862">Zinc</keyword>
<evidence type="ECO:0000256" key="2">
    <source>
        <dbReference type="ARBA" id="ARBA00002904"/>
    </source>
</evidence>
<feature type="chain" id="PRO_5044981938" description="Carbonic anhydrase" evidence="9">
    <location>
        <begin position="21"/>
        <end position="400"/>
    </location>
</feature>
<proteinExistence type="inferred from homology"/>
<evidence type="ECO:0000259" key="11">
    <source>
        <dbReference type="PROSITE" id="PS51144"/>
    </source>
</evidence>
<dbReference type="EC" id="4.2.1.1" evidence="4 9"/>
<evidence type="ECO:0000256" key="3">
    <source>
        <dbReference type="ARBA" id="ARBA00010718"/>
    </source>
</evidence>
<dbReference type="PANTHER" id="PTHR18952:SF265">
    <property type="entry name" value="CARBONIC ANHYDRASE"/>
    <property type="match status" value="1"/>
</dbReference>
<evidence type="ECO:0000256" key="1">
    <source>
        <dbReference type="ARBA" id="ARBA00001947"/>
    </source>
</evidence>
<dbReference type="InterPro" id="IPR023561">
    <property type="entry name" value="Carbonic_anhydrase_a-class"/>
</dbReference>
<sequence length="400" mass="42113">MAARTLSLLVFVLFISASSACIYEFGNRDEAAAKAGGHYDYSYNGLDWPGSFPQCQGKKQSPVMLPGTGAAAEGLKAPAAKSFDGTVTNPTTLNNTEGLKAPAAKSTFDYGTMTNPTIINNGHTLQVPLPADFKSDVKIPVLGDIATAKATSVLQAGSSGNATYVKAAPAQLHFHTHSEHVVSGFVYPIEMHIVHFVKKDQLPACGDAGCPVVLGVMLALTNDESKVTPELRKVIEAMPLNEGRSATIQGALDVNALLPKDRSYFTYEGELDVDALLPKERSCFTYEGSLTTPPCSEGLLWHVLTNPIYITDDLLTRYQEAVGNYDCPHSAAAAAAAAKNAKAKNAKVTAESGPADNSGNSNDGGFQAPPADAKGCVKLADGHNYRVAQPLGSRTILLAA</sequence>
<dbReference type="EMBL" id="CP126222">
    <property type="protein sequence ID" value="WIA22791.1"/>
    <property type="molecule type" value="Genomic_DNA"/>
</dbReference>
<dbReference type="CDD" id="cd03124">
    <property type="entry name" value="alpha_CA_prokaryotic_like"/>
    <property type="match status" value="1"/>
</dbReference>
<comment type="catalytic activity">
    <reaction evidence="8 9">
        <text>hydrogencarbonate + H(+) = CO2 + H2O</text>
        <dbReference type="Rhea" id="RHEA:10748"/>
        <dbReference type="ChEBI" id="CHEBI:15377"/>
        <dbReference type="ChEBI" id="CHEBI:15378"/>
        <dbReference type="ChEBI" id="CHEBI:16526"/>
        <dbReference type="ChEBI" id="CHEBI:17544"/>
        <dbReference type="EC" id="4.2.1.1"/>
    </reaction>
</comment>
<evidence type="ECO:0000256" key="8">
    <source>
        <dbReference type="ARBA" id="ARBA00048348"/>
    </source>
</evidence>
<evidence type="ECO:0000313" key="12">
    <source>
        <dbReference type="EMBL" id="WIA22791.1"/>
    </source>
</evidence>
<gene>
    <name evidence="12" type="ORF">OEZ85_001187</name>
</gene>
<comment type="function">
    <text evidence="2 9">Reversible hydration of carbon dioxide.</text>
</comment>
<dbReference type="PROSITE" id="PS51144">
    <property type="entry name" value="ALPHA_CA_2"/>
    <property type="match status" value="1"/>
</dbReference>
<dbReference type="PROSITE" id="PS51257">
    <property type="entry name" value="PROKAR_LIPOPROTEIN"/>
    <property type="match status" value="1"/>
</dbReference>
<dbReference type="InterPro" id="IPR018338">
    <property type="entry name" value="Carbonic_anhydrase_a-class_CS"/>
</dbReference>
<dbReference type="SMART" id="SM01057">
    <property type="entry name" value="Carb_anhydrase"/>
    <property type="match status" value="1"/>
</dbReference>
<protein>
    <recommendedName>
        <fullName evidence="4 9">Carbonic anhydrase</fullName>
        <ecNumber evidence="4 9">4.2.1.1</ecNumber>
    </recommendedName>
</protein>
<dbReference type="InterPro" id="IPR041891">
    <property type="entry name" value="Alpha_CA_prokaryot-like"/>
</dbReference>
<keyword evidence="13" id="KW-1185">Reference proteome</keyword>
<organism evidence="12 13">
    <name type="scientific">Tetradesmus obliquus</name>
    <name type="common">Green alga</name>
    <name type="synonym">Acutodesmus obliquus</name>
    <dbReference type="NCBI Taxonomy" id="3088"/>
    <lineage>
        <taxon>Eukaryota</taxon>
        <taxon>Viridiplantae</taxon>
        <taxon>Chlorophyta</taxon>
        <taxon>core chlorophytes</taxon>
        <taxon>Chlorophyceae</taxon>
        <taxon>CS clade</taxon>
        <taxon>Sphaeropleales</taxon>
        <taxon>Scenedesmaceae</taxon>
        <taxon>Tetradesmus</taxon>
    </lineage>
</organism>
<dbReference type="InterPro" id="IPR001148">
    <property type="entry name" value="CA_dom"/>
</dbReference>
<dbReference type="InterPro" id="IPR036398">
    <property type="entry name" value="CA_dom_sf"/>
</dbReference>
<evidence type="ECO:0000256" key="10">
    <source>
        <dbReference type="SAM" id="MobiDB-lite"/>
    </source>
</evidence>
<feature type="signal peptide" evidence="9">
    <location>
        <begin position="1"/>
        <end position="20"/>
    </location>
</feature>
<keyword evidence="9" id="KW-0732">Signal</keyword>
<evidence type="ECO:0000256" key="6">
    <source>
        <dbReference type="ARBA" id="ARBA00022833"/>
    </source>
</evidence>
<feature type="compositionally biased region" description="Polar residues" evidence="10">
    <location>
        <begin position="355"/>
        <end position="364"/>
    </location>
</feature>
<dbReference type="Pfam" id="PF00194">
    <property type="entry name" value="Carb_anhydrase"/>
    <property type="match status" value="1"/>
</dbReference>
<feature type="domain" description="Alpha-carbonic anhydrase" evidence="11">
    <location>
        <begin position="39"/>
        <end position="352"/>
    </location>
</feature>